<organism evidence="1 2">
    <name type="scientific">Acinetobacter ursingii</name>
    <dbReference type="NCBI Taxonomy" id="108980"/>
    <lineage>
        <taxon>Bacteria</taxon>
        <taxon>Pseudomonadati</taxon>
        <taxon>Pseudomonadota</taxon>
        <taxon>Gammaproteobacteria</taxon>
        <taxon>Moraxellales</taxon>
        <taxon>Moraxellaceae</taxon>
        <taxon>Acinetobacter</taxon>
    </lineage>
</organism>
<name>A0A3D2SJD5_9GAMM</name>
<accession>A0A3D2SJD5</accession>
<evidence type="ECO:0000313" key="2">
    <source>
        <dbReference type="Proteomes" id="UP000263596"/>
    </source>
</evidence>
<reference evidence="1 2" key="1">
    <citation type="journal article" date="2018" name="Nat. Biotechnol.">
        <title>A standardized bacterial taxonomy based on genome phylogeny substantially revises the tree of life.</title>
        <authorList>
            <person name="Parks D.H."/>
            <person name="Chuvochina M."/>
            <person name="Waite D.W."/>
            <person name="Rinke C."/>
            <person name="Skarshewski A."/>
            <person name="Chaumeil P.A."/>
            <person name="Hugenholtz P."/>
        </authorList>
    </citation>
    <scope>NUCLEOTIDE SEQUENCE [LARGE SCALE GENOMIC DNA]</scope>
    <source>
        <strain evidence="1">UBA9669</strain>
    </source>
</reference>
<protein>
    <submittedName>
        <fullName evidence="1">Uncharacterized protein</fullName>
    </submittedName>
</protein>
<feature type="non-terminal residue" evidence="1">
    <location>
        <position position="1"/>
    </location>
</feature>
<gene>
    <name evidence="1" type="ORF">DHW29_02440</name>
</gene>
<proteinExistence type="predicted"/>
<dbReference type="EMBL" id="DPVE01000042">
    <property type="protein sequence ID" value="HCK29153.1"/>
    <property type="molecule type" value="Genomic_DNA"/>
</dbReference>
<evidence type="ECO:0000313" key="1">
    <source>
        <dbReference type="EMBL" id="HCK29153.1"/>
    </source>
</evidence>
<dbReference type="Proteomes" id="UP000263596">
    <property type="component" value="Unassembled WGS sequence"/>
</dbReference>
<dbReference type="AlphaFoldDB" id="A0A3D2SJD5"/>
<sequence>DEKLCFEWRGLTKHSFAAAQDEKLCCEWRGLTKHSFAAAQDEKLCCEWRGLNRAILDPVARSKTWFEVQ</sequence>
<comment type="caution">
    <text evidence="1">The sequence shown here is derived from an EMBL/GenBank/DDBJ whole genome shotgun (WGS) entry which is preliminary data.</text>
</comment>